<dbReference type="CDD" id="cd09917">
    <property type="entry name" value="F-box_SF"/>
    <property type="match status" value="1"/>
</dbReference>
<organism evidence="2 3">
    <name type="scientific">Penicillium vulpinum</name>
    <dbReference type="NCBI Taxonomy" id="29845"/>
    <lineage>
        <taxon>Eukaryota</taxon>
        <taxon>Fungi</taxon>
        <taxon>Dikarya</taxon>
        <taxon>Ascomycota</taxon>
        <taxon>Pezizomycotina</taxon>
        <taxon>Eurotiomycetes</taxon>
        <taxon>Eurotiomycetidae</taxon>
        <taxon>Eurotiales</taxon>
        <taxon>Aspergillaceae</taxon>
        <taxon>Penicillium</taxon>
    </lineage>
</organism>
<dbReference type="STRING" id="29845.A0A1V6S3Z3"/>
<evidence type="ECO:0000313" key="3">
    <source>
        <dbReference type="Proteomes" id="UP000191518"/>
    </source>
</evidence>
<gene>
    <name evidence="2" type="ORF">PENVUL_c009G03012</name>
</gene>
<dbReference type="InterPro" id="IPR001810">
    <property type="entry name" value="F-box_dom"/>
</dbReference>
<protein>
    <recommendedName>
        <fullName evidence="1">F-box domain-containing protein</fullName>
    </recommendedName>
</protein>
<accession>A0A1V6S3Z3</accession>
<evidence type="ECO:0000313" key="2">
    <source>
        <dbReference type="EMBL" id="OQE08576.1"/>
    </source>
</evidence>
<feature type="domain" description="F-box" evidence="1">
    <location>
        <begin position="49"/>
        <end position="95"/>
    </location>
</feature>
<dbReference type="Proteomes" id="UP000191518">
    <property type="component" value="Unassembled WGS sequence"/>
</dbReference>
<dbReference type="InterPro" id="IPR036047">
    <property type="entry name" value="F-box-like_dom_sf"/>
</dbReference>
<dbReference type="PROSITE" id="PS50181">
    <property type="entry name" value="FBOX"/>
    <property type="match status" value="1"/>
</dbReference>
<proteinExistence type="predicted"/>
<name>A0A1V6S3Z3_9EURO</name>
<dbReference type="OrthoDB" id="3766406at2759"/>
<evidence type="ECO:0000259" key="1">
    <source>
        <dbReference type="PROSITE" id="PS50181"/>
    </source>
</evidence>
<sequence length="424" mass="49573">MFDSMKGNVPSFEESLKTILMKHLPWPRDMDQCLEPIVIKSPTPEVSGPDFLDDLPVELLLSIADFLPLEDIYCFSLCNQRLLAIFNHRTKHRDLEQKTRLSFLRRLEHDHPRYLACNGCFILHTVEGISEPFALSLPALHYPPRLDCVRASEYVSQDHLWMIIHDLSIYTHYRFHFSHLHLAMKRFYCGPQYGISTDALSFTEVTNDYVWGDRIYRPTTLFSIEAQICPKPPSLYLRIQDIMSMRSKKSLSEDKQLYEEYFFDTEQEYFATFRVCKHHSESFWMQDIAQYSDRAHLIRNCNDCNTDFEIELFADRPDGHVTILTTRWINLGPGLSLDDPRWKVNAWHGPWSEPTVSKLDSKYMASSPRDTFEALAHTSLEDLTSRNLSYLKSERYQTAMVPVPRSTPPSWALWNGATVPWNSW</sequence>
<keyword evidence="3" id="KW-1185">Reference proteome</keyword>
<dbReference type="SUPFAM" id="SSF81383">
    <property type="entry name" value="F-box domain"/>
    <property type="match status" value="1"/>
</dbReference>
<dbReference type="Pfam" id="PF00646">
    <property type="entry name" value="F-box"/>
    <property type="match status" value="1"/>
</dbReference>
<reference evidence="3" key="1">
    <citation type="journal article" date="2017" name="Nat. Microbiol.">
        <title>Global analysis of biosynthetic gene clusters reveals vast potential of secondary metabolite production in Penicillium species.</title>
        <authorList>
            <person name="Nielsen J.C."/>
            <person name="Grijseels S."/>
            <person name="Prigent S."/>
            <person name="Ji B."/>
            <person name="Dainat J."/>
            <person name="Nielsen K.F."/>
            <person name="Frisvad J.C."/>
            <person name="Workman M."/>
            <person name="Nielsen J."/>
        </authorList>
    </citation>
    <scope>NUCLEOTIDE SEQUENCE [LARGE SCALE GENOMIC DNA]</scope>
    <source>
        <strain evidence="3">IBT 29486</strain>
    </source>
</reference>
<dbReference type="EMBL" id="MDYP01000009">
    <property type="protein sequence ID" value="OQE08576.1"/>
    <property type="molecule type" value="Genomic_DNA"/>
</dbReference>
<dbReference type="AlphaFoldDB" id="A0A1V6S3Z3"/>
<comment type="caution">
    <text evidence="2">The sequence shown here is derived from an EMBL/GenBank/DDBJ whole genome shotgun (WGS) entry which is preliminary data.</text>
</comment>